<dbReference type="Pfam" id="PF07992">
    <property type="entry name" value="Pyr_redox_2"/>
    <property type="match status" value="1"/>
</dbReference>
<dbReference type="GO" id="GO:0016491">
    <property type="term" value="F:oxidoreductase activity"/>
    <property type="evidence" value="ECO:0007669"/>
    <property type="project" value="UniProtKB-KW"/>
</dbReference>
<dbReference type="STRING" id="142842.SAMN02745118_02067"/>
<dbReference type="AlphaFoldDB" id="A0A1T4P7I0"/>
<accession>A0A1T4P7I0</accession>
<dbReference type="OrthoDB" id="9806179at2"/>
<evidence type="ECO:0000256" key="2">
    <source>
        <dbReference type="ARBA" id="ARBA00023002"/>
    </source>
</evidence>
<dbReference type="Gene3D" id="3.50.50.60">
    <property type="entry name" value="FAD/NAD(P)-binding domain"/>
    <property type="match status" value="2"/>
</dbReference>
<dbReference type="EMBL" id="FUWM01000017">
    <property type="protein sequence ID" value="SJZ86858.1"/>
    <property type="molecule type" value="Genomic_DNA"/>
</dbReference>
<dbReference type="InterPro" id="IPR023753">
    <property type="entry name" value="FAD/NAD-binding_dom"/>
</dbReference>
<feature type="domain" description="FAD/NAD(P)-binding" evidence="3">
    <location>
        <begin position="8"/>
        <end position="273"/>
    </location>
</feature>
<keyword evidence="2" id="KW-0560">Oxidoreductase</keyword>
<proteinExistence type="predicted"/>
<dbReference type="Proteomes" id="UP000190625">
    <property type="component" value="Unassembled WGS sequence"/>
</dbReference>
<dbReference type="InterPro" id="IPR036188">
    <property type="entry name" value="FAD/NAD-bd_sf"/>
</dbReference>
<organism evidence="4 5">
    <name type="scientific">Selenihalanaerobacter shriftii</name>
    <dbReference type="NCBI Taxonomy" id="142842"/>
    <lineage>
        <taxon>Bacteria</taxon>
        <taxon>Bacillati</taxon>
        <taxon>Bacillota</taxon>
        <taxon>Clostridia</taxon>
        <taxon>Halanaerobiales</taxon>
        <taxon>Halobacteroidaceae</taxon>
        <taxon>Selenihalanaerobacter</taxon>
    </lineage>
</organism>
<dbReference type="InterPro" id="IPR050097">
    <property type="entry name" value="Ferredoxin-NADP_redctase_2"/>
</dbReference>
<gene>
    <name evidence="4" type="ORF">SAMN02745118_02067</name>
</gene>
<sequence>MVEDKKFEVAVIGGGPAGMSAAVNVKIRNKDVVIFESQELGGKILTAPHVDNYLGFYDVNGRELVNNFVAHINKLEVEVIEEKIVQIYSMGDYFALTTNQESYKAEKIILATGVNNQAQIDGEADFLGKGVSYCATCDGQLFRDKEVVVIGYSEKSIEEVNYLSELATTYFIPQYDGEFVELNSEVEVIKDKPQEIKGDNLVNELILENNSLEVEGIFILRPTVPTDEIISGLELEGNFIKINEKFETNFEGVYAAGDCVGAPLQVAKAIGDGQVAALNSVKK</sequence>
<dbReference type="PRINTS" id="PR00469">
    <property type="entry name" value="PNDRDTASEII"/>
</dbReference>
<keyword evidence="1" id="KW-0285">Flavoprotein</keyword>
<dbReference type="SUPFAM" id="SSF51905">
    <property type="entry name" value="FAD/NAD(P)-binding domain"/>
    <property type="match status" value="2"/>
</dbReference>
<dbReference type="RefSeq" id="WP_078810497.1">
    <property type="nucleotide sequence ID" value="NZ_FUWM01000017.1"/>
</dbReference>
<dbReference type="PANTHER" id="PTHR48105">
    <property type="entry name" value="THIOREDOXIN REDUCTASE 1-RELATED-RELATED"/>
    <property type="match status" value="1"/>
</dbReference>
<dbReference type="PRINTS" id="PR00368">
    <property type="entry name" value="FADPNR"/>
</dbReference>
<reference evidence="5" key="1">
    <citation type="submission" date="2017-02" db="EMBL/GenBank/DDBJ databases">
        <authorList>
            <person name="Varghese N."/>
            <person name="Submissions S."/>
        </authorList>
    </citation>
    <scope>NUCLEOTIDE SEQUENCE [LARGE SCALE GENOMIC DNA]</scope>
    <source>
        <strain evidence="5">ATCC BAA-73</strain>
    </source>
</reference>
<evidence type="ECO:0000313" key="4">
    <source>
        <dbReference type="EMBL" id="SJZ86858.1"/>
    </source>
</evidence>
<protein>
    <submittedName>
        <fullName evidence="4">Thioredoxin reductase (NADPH)</fullName>
    </submittedName>
</protein>
<evidence type="ECO:0000313" key="5">
    <source>
        <dbReference type="Proteomes" id="UP000190625"/>
    </source>
</evidence>
<name>A0A1T4P7I0_9FIRM</name>
<evidence type="ECO:0000256" key="1">
    <source>
        <dbReference type="ARBA" id="ARBA00022630"/>
    </source>
</evidence>
<evidence type="ECO:0000259" key="3">
    <source>
        <dbReference type="Pfam" id="PF07992"/>
    </source>
</evidence>
<keyword evidence="5" id="KW-1185">Reference proteome</keyword>